<dbReference type="Proteomes" id="UP001277471">
    <property type="component" value="Unassembled WGS sequence"/>
</dbReference>
<dbReference type="GeneID" id="56447448"/>
<name>A0ABU4NXM9_AZOBR</name>
<dbReference type="EMBL" id="JAWXYC010000001">
    <property type="protein sequence ID" value="MDX5950145.1"/>
    <property type="molecule type" value="Genomic_DNA"/>
</dbReference>
<sequence length="148" mass="15117">MAFPVLAYLGVQRIVVVCQVDPAETGALTVAAIGEQARLVVSGGLAQARSPLPVVLASTADEAIIDPAALLVLIQANAMADPTRSGQAALAVALRRPGQPSEALPLFPAAPVTLDLNAATLESGLQRALRSLLLPTVVEPLLSMPGAR</sequence>
<evidence type="ECO:0000313" key="1">
    <source>
        <dbReference type="EMBL" id="MDX5950145.1"/>
    </source>
</evidence>
<dbReference type="RefSeq" id="WP_079285032.1">
    <property type="nucleotide sequence ID" value="NZ_CP032342.1"/>
</dbReference>
<keyword evidence="2" id="KW-1185">Reference proteome</keyword>
<accession>A0ABU4NXM9</accession>
<comment type="caution">
    <text evidence="1">The sequence shown here is derived from an EMBL/GenBank/DDBJ whole genome shotgun (WGS) entry which is preliminary data.</text>
</comment>
<proteinExistence type="predicted"/>
<evidence type="ECO:0000313" key="2">
    <source>
        <dbReference type="Proteomes" id="UP001277471"/>
    </source>
</evidence>
<protein>
    <submittedName>
        <fullName evidence="1">Uncharacterized protein</fullName>
    </submittedName>
</protein>
<gene>
    <name evidence="1" type="ORF">SIM66_02815</name>
</gene>
<organism evidence="1 2">
    <name type="scientific">Azospirillum brasilense</name>
    <dbReference type="NCBI Taxonomy" id="192"/>
    <lineage>
        <taxon>Bacteria</taxon>
        <taxon>Pseudomonadati</taxon>
        <taxon>Pseudomonadota</taxon>
        <taxon>Alphaproteobacteria</taxon>
        <taxon>Rhodospirillales</taxon>
        <taxon>Azospirillaceae</taxon>
        <taxon>Azospirillum</taxon>
    </lineage>
</organism>
<reference evidence="1 2" key="1">
    <citation type="submission" date="2023-11" db="EMBL/GenBank/DDBJ databases">
        <title>MicrobeMod: A computational toolkit for identifying prokaryotic methylation and restriction-modification with nanopore sequencing.</title>
        <authorList>
            <person name="Crits-Christoph A."/>
            <person name="Kang S.C."/>
            <person name="Lee H."/>
            <person name="Ostrov N."/>
        </authorList>
    </citation>
    <scope>NUCLEOTIDE SEQUENCE [LARGE SCALE GENOMIC DNA]</scope>
    <source>
        <strain evidence="1 2">ATCC 29145</strain>
    </source>
</reference>